<dbReference type="SUPFAM" id="SSF82171">
    <property type="entry name" value="DPP6 N-terminal domain-like"/>
    <property type="match status" value="1"/>
</dbReference>
<dbReference type="Pfam" id="PF07064">
    <property type="entry name" value="RIC1"/>
    <property type="match status" value="1"/>
</dbReference>
<keyword evidence="6" id="KW-1185">Reference proteome</keyword>
<dbReference type="GO" id="GO:0034066">
    <property type="term" value="C:Ric1-Rgp1 guanyl-nucleotide exchange factor complex"/>
    <property type="evidence" value="ECO:0007669"/>
    <property type="project" value="InterPro"/>
</dbReference>
<organism evidence="5 6">
    <name type="scientific">Schistosoma mekongi</name>
    <name type="common">Parasitic worm</name>
    <dbReference type="NCBI Taxonomy" id="38744"/>
    <lineage>
        <taxon>Eukaryota</taxon>
        <taxon>Metazoa</taxon>
        <taxon>Spiralia</taxon>
        <taxon>Lophotrochozoa</taxon>
        <taxon>Platyhelminthes</taxon>
        <taxon>Trematoda</taxon>
        <taxon>Digenea</taxon>
        <taxon>Strigeidida</taxon>
        <taxon>Schistosomatoidea</taxon>
        <taxon>Schistosomatidae</taxon>
        <taxon>Schistosoma</taxon>
    </lineage>
</organism>
<dbReference type="InterPro" id="IPR040096">
    <property type="entry name" value="Ric1"/>
</dbReference>
<dbReference type="InterPro" id="IPR015943">
    <property type="entry name" value="WD40/YVTN_repeat-like_dom_sf"/>
</dbReference>
<dbReference type="PANTHER" id="PTHR22746:SF10">
    <property type="entry name" value="GUANINE NUCLEOTIDE EXCHANGE FACTOR SUBUNIT RIC1"/>
    <property type="match status" value="1"/>
</dbReference>
<comment type="subcellular location">
    <subcellularLocation>
        <location evidence="1">Membrane</location>
    </subcellularLocation>
</comment>
<feature type="domain" description="RIC1 C-terminal alpha solenoid region" evidence="4">
    <location>
        <begin position="849"/>
        <end position="1014"/>
    </location>
</feature>
<evidence type="ECO:0000256" key="3">
    <source>
        <dbReference type="ARBA" id="ARBA00029879"/>
    </source>
</evidence>
<dbReference type="GO" id="GO:0006886">
    <property type="term" value="P:intracellular protein transport"/>
    <property type="evidence" value="ECO:0007669"/>
    <property type="project" value="InterPro"/>
</dbReference>
<protein>
    <recommendedName>
        <fullName evidence="3">Protein RIC1 homolog</fullName>
    </recommendedName>
</protein>
<dbReference type="Pfam" id="PF25440">
    <property type="entry name" value="Beta-prop_RIC1_2nd"/>
    <property type="match status" value="1"/>
</dbReference>
<reference evidence="5" key="2">
    <citation type="journal article" date="2023" name="Infect Dis Poverty">
        <title>Chromosome-scale genome of the human blood fluke Schistosoma mekongi and its implications for public health.</title>
        <authorList>
            <person name="Zhou M."/>
            <person name="Xu L."/>
            <person name="Xu D."/>
            <person name="Chen W."/>
            <person name="Khan J."/>
            <person name="Hu Y."/>
            <person name="Huang H."/>
            <person name="Wei H."/>
            <person name="Zhang Y."/>
            <person name="Chusongsang P."/>
            <person name="Tanasarnprasert K."/>
            <person name="Hu X."/>
            <person name="Limpanont Y."/>
            <person name="Lv Z."/>
        </authorList>
    </citation>
    <scope>NUCLEOTIDE SEQUENCE</scope>
    <source>
        <strain evidence="5">LV_2022a</strain>
    </source>
</reference>
<evidence type="ECO:0000256" key="2">
    <source>
        <dbReference type="ARBA" id="ARBA00023136"/>
    </source>
</evidence>
<sequence>MYYFVGWPSVLESYCKLDEVFAVCSSEDGETFIVCTCTDVVVFHIKFLCAIGHFSRSDTCLKENGLTSSAILRFDSSRILLCTEKGIVFIYAVEDLQFLYESLDSDSVPSPSMEIFSLIHTIRVADCKCSVFSLGEFVVVASEKGDLIRMRWDGSYHGESVNLKSISSLRGDRNSEVQVYCKAIEWAPTFGGAFALFSSGHIALFVSFGSGENQTCIEKVLIENVGHPTCTAVNNRFRVLAVGTESSEVLLYKMDDVSGAIQIQHTLRISGRESSYATRNVGPVSEVIWSPDGYTLAVAWMRSGWSLWSVFGALLYTSLSEHVSQFNEMHISNMSWAYHGYNIVGLVTSNNLTEIAKVPSADSVAEEFTSKYSSKVERSLLFPDRLDYPTQKTSYLVVFHLARSSISANPTSDNHLHIVLQTADRIILANRDQFTSRIQTQNIAVPKRYINSNWPVRYVAVSTDGKRIAVSGRNGFIHYNCVSQRWHVFGNIKQENSLHVFGGLAWWKQYICLTCFTENYGSSEVRVYSSDHKLDNQFCSVRNLPLLTLPVIVDNFENLFLILTNDGCLQIFGLSESLSNKSTVIISPFRTINLTNIIVFPACVVRICLTTLKGNVSVNHTTTSAGSYLFRNVDPGLCSIESLVLNYSGDVFMLQRSAVNASPRNHSETSEQTSLQSLSFGTPLLVASEVEILWSTSCSMSSTSQVGNHHLPSPNGIDINIYAKDSLWLYSGAAGLSVWLPLPRVPTSFTFNFNYGSVRSDTSHKVSTDHVSSPVSNFDHRRIMLSFELGCDFYPLSICFHDDLLVGILNEFHHSWNKSIVLGRESTSSDIFDLFPYGTLLIKIQVALHQIIRQLLKKNLGIHAYQMGLAYQHLPYFPRTLELLLYEVLEVEAASKVPTPDPLLPQVVSFIQEFPNSLEILANCSRKTDVTWWPHLFMTVGRKPKDLFELCLENNKLETAASYLILLQTSEPLSVSCECALTLFQASLQSLKWDLIRDLLRFLCAIDPTEYNSVEHKAKKHCNKSNILHSSPCNHTNDLPNPDNGHLQSKIASEKSIHKIVWYGEMSKYRPTRVTLKLLDFVNDELEDISGSTKVSSDPLMIDSRKSSSDLRTQLGQLLTKVAVDYFRQGYLKRASQLITNIPEIFNDGHFSCYTNALQTWLNKNVHNIQPVSNWPNVFLNLLEDFNLVVIVTNHNEGIQASSTSTDGTLLDLFNIVQIANTSFSTKPSVRNYDFLSTVSDDILRQLKCLLNQLASANADEWMCLISILCLDSDSFFRSVNMAVNCSMTSDFSQLKHESFCPDMTIINHSRLEKLVANLSELKHWFHEKCPLYHHFLISCEPYIRGVFKKAHQVSNDMIDPSIGSPLIIPNSVKHGINENQIVEVKNPPASNICDIFEYSKEWQQLNVKQNFSMAPKVLAKDPAPSNNILLPAIDEGVVFLEHNPIKCSVLLDSSTNSHHTSLDNSSCSTPTILTNEIAVTNHWRSGCRDRWIPVKDSNLLERFVLNLDEADICSGNEDLFDGTTENLVVSPSNLEQRGCLIM</sequence>
<evidence type="ECO:0000259" key="4">
    <source>
        <dbReference type="Pfam" id="PF07064"/>
    </source>
</evidence>
<dbReference type="EMBL" id="JALJAT010000001">
    <property type="protein sequence ID" value="KAK4475963.1"/>
    <property type="molecule type" value="Genomic_DNA"/>
</dbReference>
<dbReference type="Proteomes" id="UP001292079">
    <property type="component" value="Unassembled WGS sequence"/>
</dbReference>
<gene>
    <name evidence="5" type="ORF">MN116_001201</name>
</gene>
<dbReference type="PANTHER" id="PTHR22746">
    <property type="entry name" value="RAB6A-GEF COMPLEX PARTNER PROTEIN 1"/>
    <property type="match status" value="1"/>
</dbReference>
<reference evidence="5" key="1">
    <citation type="submission" date="2022-04" db="EMBL/GenBank/DDBJ databases">
        <authorList>
            <person name="Xu L."/>
            <person name="Lv Z."/>
        </authorList>
    </citation>
    <scope>NUCLEOTIDE SEQUENCE</scope>
    <source>
        <strain evidence="5">LV_2022a</strain>
    </source>
</reference>
<evidence type="ECO:0000313" key="6">
    <source>
        <dbReference type="Proteomes" id="UP001292079"/>
    </source>
</evidence>
<dbReference type="InterPro" id="IPR009771">
    <property type="entry name" value="RIC1_C"/>
</dbReference>
<dbReference type="GO" id="GO:0005829">
    <property type="term" value="C:cytosol"/>
    <property type="evidence" value="ECO:0007669"/>
    <property type="project" value="TreeGrafter"/>
</dbReference>
<keyword evidence="2" id="KW-0472">Membrane</keyword>
<proteinExistence type="predicted"/>
<dbReference type="GO" id="GO:0000139">
    <property type="term" value="C:Golgi membrane"/>
    <property type="evidence" value="ECO:0007669"/>
    <property type="project" value="TreeGrafter"/>
</dbReference>
<name>A0AAE1ZLL5_SCHME</name>
<accession>A0AAE1ZLL5</accession>
<dbReference type="GO" id="GO:0042147">
    <property type="term" value="P:retrograde transport, endosome to Golgi"/>
    <property type="evidence" value="ECO:0007669"/>
    <property type="project" value="TreeGrafter"/>
</dbReference>
<evidence type="ECO:0000313" key="5">
    <source>
        <dbReference type="EMBL" id="KAK4475963.1"/>
    </source>
</evidence>
<comment type="caution">
    <text evidence="5">The sequence shown here is derived from an EMBL/GenBank/DDBJ whole genome shotgun (WGS) entry which is preliminary data.</text>
</comment>
<dbReference type="Gene3D" id="2.130.10.10">
    <property type="entry name" value="YVTN repeat-like/Quinoprotein amine dehydrogenase"/>
    <property type="match status" value="1"/>
</dbReference>
<evidence type="ECO:0000256" key="1">
    <source>
        <dbReference type="ARBA" id="ARBA00004370"/>
    </source>
</evidence>